<organism evidence="1 2">
    <name type="scientific">Hoeflea phototrophica (strain DSM 17068 / NCIMB 14078 / DFL-43)</name>
    <dbReference type="NCBI Taxonomy" id="411684"/>
    <lineage>
        <taxon>Bacteria</taxon>
        <taxon>Pseudomonadati</taxon>
        <taxon>Pseudomonadota</taxon>
        <taxon>Alphaproteobacteria</taxon>
        <taxon>Hyphomicrobiales</taxon>
        <taxon>Rhizobiaceae</taxon>
        <taxon>Hoeflea</taxon>
    </lineage>
</organism>
<comment type="caution">
    <text evidence="1">The sequence shown here is derived from an EMBL/GenBank/DDBJ whole genome shotgun (WGS) entry which is preliminary data.</text>
</comment>
<dbReference type="EMBL" id="ABIA03000002">
    <property type="protein sequence ID" value="KGB27102.1"/>
    <property type="molecule type" value="Genomic_DNA"/>
</dbReference>
<sequence length="210" mass="22801">MFFNAQASAQDCPDFFRFVDFGLRAADGTVHRGGPTYRAEGFDGQALLIRELTICRQVRELAVDGRGNPIPVVTSIDYDPEKTGIDLMELRLEAVDDIASETERNASGHRARLEQPNIVTTQGSNYLCASFEGSDSFSCQLVSPFGGNLALVVHCTRSACRMPVLAVKDNIAAAASWRPSEAAMKHPGAWASEIADRVRQVHGFLAPLSS</sequence>
<reference evidence="1 2" key="2">
    <citation type="submission" date="2012-06" db="EMBL/GenBank/DDBJ databases">
        <authorList>
            <person name="Fiebig A."/>
        </authorList>
    </citation>
    <scope>NUCLEOTIDE SEQUENCE [LARGE SCALE GENOMIC DNA]</scope>
    <source>
        <strain evidence="1 2">DFL-43</strain>
    </source>
</reference>
<name>A0A094Z0C2_HOEPD</name>
<proteinExistence type="predicted"/>
<evidence type="ECO:0000313" key="1">
    <source>
        <dbReference type="EMBL" id="KGB27102.1"/>
    </source>
</evidence>
<accession>A0A094Z0C2</accession>
<evidence type="ECO:0000313" key="2">
    <source>
        <dbReference type="Proteomes" id="UP000004291"/>
    </source>
</evidence>
<gene>
    <name evidence="1" type="ORF">HPDFL43_00016480</name>
</gene>
<protein>
    <submittedName>
        <fullName evidence="1">Uncharacterized protein</fullName>
    </submittedName>
</protein>
<dbReference type="Proteomes" id="UP000004291">
    <property type="component" value="Chromosome"/>
</dbReference>
<keyword evidence="2" id="KW-1185">Reference proteome</keyword>
<reference evidence="1 2" key="1">
    <citation type="submission" date="2007-10" db="EMBL/GenBank/DDBJ databases">
        <authorList>
            <person name="Wagner-Dobler I."/>
            <person name="Ferriera S."/>
            <person name="Johnson J."/>
            <person name="Kravitz S."/>
            <person name="Beeson K."/>
            <person name="Sutton G."/>
            <person name="Rogers Y.-H."/>
            <person name="Friedman R."/>
            <person name="Frazier M."/>
            <person name="Venter J.C."/>
        </authorList>
    </citation>
    <scope>NUCLEOTIDE SEQUENCE [LARGE SCALE GENOMIC DNA]</scope>
    <source>
        <strain evidence="1 2">DFL-43</strain>
    </source>
</reference>
<dbReference type="AlphaFoldDB" id="A0A094Z0C2"/>
<dbReference type="eggNOG" id="ENOG502ZR1E">
    <property type="taxonomic scope" value="Bacteria"/>
</dbReference>
<dbReference type="HOGENOM" id="CLU_1308726_0_0_5"/>